<evidence type="ECO:0000313" key="3">
    <source>
        <dbReference type="EMBL" id="CAF4517953.1"/>
    </source>
</evidence>
<reference evidence="2" key="1">
    <citation type="submission" date="2021-02" db="EMBL/GenBank/DDBJ databases">
        <authorList>
            <person name="Nowell W R."/>
        </authorList>
    </citation>
    <scope>NUCLEOTIDE SEQUENCE</scope>
</reference>
<evidence type="ECO:0000313" key="4">
    <source>
        <dbReference type="Proteomes" id="UP000663829"/>
    </source>
</evidence>
<accession>A0A816CQ83</accession>
<name>A0A816CQ83_9BILA</name>
<dbReference type="Proteomes" id="UP000663829">
    <property type="component" value="Unassembled WGS sequence"/>
</dbReference>
<sequence length="345" mass="39571">MSTFSIATRHCLELSTICARCKWNCDHYQSNGFCRCSPYKKRDCDVSRECCWTDIVIHVDTPPNPRLSEVNIIIDGDNFSQRIIVVLIDFFLQQGCRTVGTVISPSKYIGILSGSYGEQVKLEFISLIEGEHVLVIPAASSMYYDHTGGCEDAVVLHIGIYHRAIVISNDTFKPKIGEEHELTPNIILHITETNISDHEISLTFTNPSHHLTQSGPDVLNDVIDNVLAQNKLIDPICTSSTIEPHIPEILQRHRIYNLNKHLDRCDRVVYEHYSKLEKYSQQLNTFTRQIEKAPIDKMDLIEALNDRKQQVIENREEYQNKITPLLEQNMKLREETIQQLARLGQ</sequence>
<evidence type="ECO:0000313" key="2">
    <source>
        <dbReference type="EMBL" id="CAF1624781.1"/>
    </source>
</evidence>
<feature type="coiled-coil region" evidence="1">
    <location>
        <begin position="301"/>
        <end position="335"/>
    </location>
</feature>
<comment type="caution">
    <text evidence="2">The sequence shown here is derived from an EMBL/GenBank/DDBJ whole genome shotgun (WGS) entry which is preliminary data.</text>
</comment>
<keyword evidence="1" id="KW-0175">Coiled coil</keyword>
<evidence type="ECO:0000256" key="1">
    <source>
        <dbReference type="SAM" id="Coils"/>
    </source>
</evidence>
<keyword evidence="4" id="KW-1185">Reference proteome</keyword>
<dbReference type="AlphaFoldDB" id="A0A816CQ83"/>
<organism evidence="2 4">
    <name type="scientific">Didymodactylos carnosus</name>
    <dbReference type="NCBI Taxonomy" id="1234261"/>
    <lineage>
        <taxon>Eukaryota</taxon>
        <taxon>Metazoa</taxon>
        <taxon>Spiralia</taxon>
        <taxon>Gnathifera</taxon>
        <taxon>Rotifera</taxon>
        <taxon>Eurotatoria</taxon>
        <taxon>Bdelloidea</taxon>
        <taxon>Philodinida</taxon>
        <taxon>Philodinidae</taxon>
        <taxon>Didymodactylos</taxon>
    </lineage>
</organism>
<dbReference type="EMBL" id="CAJOBC010109203">
    <property type="protein sequence ID" value="CAF4517953.1"/>
    <property type="molecule type" value="Genomic_DNA"/>
</dbReference>
<dbReference type="EMBL" id="CAJNOQ010041792">
    <property type="protein sequence ID" value="CAF1624781.1"/>
    <property type="molecule type" value="Genomic_DNA"/>
</dbReference>
<dbReference type="OrthoDB" id="9997577at2759"/>
<proteinExistence type="predicted"/>
<dbReference type="Gene3D" id="3.40.50.11980">
    <property type="match status" value="1"/>
</dbReference>
<protein>
    <submittedName>
        <fullName evidence="2">Uncharacterized protein</fullName>
    </submittedName>
</protein>
<gene>
    <name evidence="2" type="ORF">GPM918_LOCUS43966</name>
    <name evidence="3" type="ORF">SRO942_LOCUS45630</name>
</gene>
<dbReference type="Proteomes" id="UP000681722">
    <property type="component" value="Unassembled WGS sequence"/>
</dbReference>